<feature type="region of interest" description="Disordered" evidence="1">
    <location>
        <begin position="1"/>
        <end position="47"/>
    </location>
</feature>
<dbReference type="Proteomes" id="UP001595947">
    <property type="component" value="Unassembled WGS sequence"/>
</dbReference>
<name>A0ABV9YR97_9PSEU</name>
<keyword evidence="3" id="KW-1185">Reference proteome</keyword>
<feature type="non-terminal residue" evidence="2">
    <location>
        <position position="67"/>
    </location>
</feature>
<sequence length="67" mass="6909">MRADAVGTGRGAPPTPAEVHARRTATRRLEGSLVGRDPLPERDPERTRRRALVAGAVLGGLAVGAAA</sequence>
<evidence type="ECO:0000256" key="1">
    <source>
        <dbReference type="SAM" id="MobiDB-lite"/>
    </source>
</evidence>
<protein>
    <submittedName>
        <fullName evidence="2">Type VII secretion protein EccB</fullName>
    </submittedName>
</protein>
<evidence type="ECO:0000313" key="3">
    <source>
        <dbReference type="Proteomes" id="UP001595947"/>
    </source>
</evidence>
<proteinExistence type="predicted"/>
<comment type="caution">
    <text evidence="2">The sequence shown here is derived from an EMBL/GenBank/DDBJ whole genome shotgun (WGS) entry which is preliminary data.</text>
</comment>
<dbReference type="Pfam" id="PF05108">
    <property type="entry name" value="T7SS_ESX1_EccB"/>
    <property type="match status" value="1"/>
</dbReference>
<dbReference type="EMBL" id="JBHSIV010000018">
    <property type="protein sequence ID" value="MFC5063933.1"/>
    <property type="molecule type" value="Genomic_DNA"/>
</dbReference>
<accession>A0ABV9YR97</accession>
<dbReference type="InterPro" id="IPR007795">
    <property type="entry name" value="T7SS_EccB"/>
</dbReference>
<organism evidence="2 3">
    <name type="scientific">Actinomycetospora atypica</name>
    <dbReference type="NCBI Taxonomy" id="1290095"/>
    <lineage>
        <taxon>Bacteria</taxon>
        <taxon>Bacillati</taxon>
        <taxon>Actinomycetota</taxon>
        <taxon>Actinomycetes</taxon>
        <taxon>Pseudonocardiales</taxon>
        <taxon>Pseudonocardiaceae</taxon>
        <taxon>Actinomycetospora</taxon>
    </lineage>
</organism>
<reference evidence="3" key="1">
    <citation type="journal article" date="2019" name="Int. J. Syst. Evol. Microbiol.">
        <title>The Global Catalogue of Microorganisms (GCM) 10K type strain sequencing project: providing services to taxonomists for standard genome sequencing and annotation.</title>
        <authorList>
            <consortium name="The Broad Institute Genomics Platform"/>
            <consortium name="The Broad Institute Genome Sequencing Center for Infectious Disease"/>
            <person name="Wu L."/>
            <person name="Ma J."/>
        </authorList>
    </citation>
    <scope>NUCLEOTIDE SEQUENCE [LARGE SCALE GENOMIC DNA]</scope>
    <source>
        <strain evidence="3">CGMCC 4.7093</strain>
    </source>
</reference>
<evidence type="ECO:0000313" key="2">
    <source>
        <dbReference type="EMBL" id="MFC5063933.1"/>
    </source>
</evidence>
<dbReference type="RefSeq" id="WP_378037278.1">
    <property type="nucleotide sequence ID" value="NZ_JBHSIV010000018.1"/>
</dbReference>
<gene>
    <name evidence="2" type="ORF">ACFPBZ_17060</name>
</gene>